<comment type="caution">
    <text evidence="2">The sequence shown here is derived from an EMBL/GenBank/DDBJ whole genome shotgun (WGS) entry which is preliminary data.</text>
</comment>
<dbReference type="PROSITE" id="PS51257">
    <property type="entry name" value="PROKAR_LIPOPROTEIN"/>
    <property type="match status" value="1"/>
</dbReference>
<dbReference type="Proteomes" id="UP000030111">
    <property type="component" value="Unassembled WGS sequence"/>
</dbReference>
<name>A0A0A2MN65_9FLAO</name>
<dbReference type="AlphaFoldDB" id="A0A0A2MN65"/>
<dbReference type="eggNOG" id="ENOG502ZXBD">
    <property type="taxonomic scope" value="Bacteria"/>
</dbReference>
<keyword evidence="1" id="KW-0732">Signal</keyword>
<dbReference type="EMBL" id="JRLY01000007">
    <property type="protein sequence ID" value="KGO93021.1"/>
    <property type="molecule type" value="Genomic_DNA"/>
</dbReference>
<proteinExistence type="predicted"/>
<dbReference type="RefSeq" id="WP_035739344.1">
    <property type="nucleotide sequence ID" value="NZ_JRLY01000007.1"/>
</dbReference>
<keyword evidence="3" id="KW-1185">Reference proteome</keyword>
<evidence type="ECO:0000256" key="1">
    <source>
        <dbReference type="SAM" id="SignalP"/>
    </source>
</evidence>
<sequence length="297" mass="34390">MKMKYFLSIFALLLFITSCKKEAEEQTIAQPVTDTVTAPKPQIVPTGNTRTIIANFIERRDSIKVQVKTLSPEKANALYEAYKVENDSAVRKLEKYESNITENYYSYFTAEEGRPVSAPDSIQRKVNLLKSAGLEFWEIGEGYVEIRTVHDFYYSIFKNYVTPDYKDFLQQTAYEEDDLYSADAGIAIPFKAVGERVIFWENYIARYPNSKLTQEATENYKSYQYDYLFGQDNTPTVESTDNSIYPENLSEFNSFIKKYPNSFTSKLAQQVIDNNGKNYDALRVAIQKEQEKHLQQK</sequence>
<feature type="signal peptide" evidence="1">
    <location>
        <begin position="1"/>
        <end position="23"/>
    </location>
</feature>
<dbReference type="OrthoDB" id="8605367at2"/>
<evidence type="ECO:0000313" key="3">
    <source>
        <dbReference type="Proteomes" id="UP000030111"/>
    </source>
</evidence>
<protein>
    <recommendedName>
        <fullName evidence="4">Lipoprotein</fullName>
    </recommendedName>
</protein>
<feature type="chain" id="PRO_5002003464" description="Lipoprotein" evidence="1">
    <location>
        <begin position="24"/>
        <end position="297"/>
    </location>
</feature>
<organism evidence="2 3">
    <name type="scientific">Flavobacterium subsaxonicum WB 4.1-42 = DSM 21790</name>
    <dbReference type="NCBI Taxonomy" id="1121898"/>
    <lineage>
        <taxon>Bacteria</taxon>
        <taxon>Pseudomonadati</taxon>
        <taxon>Bacteroidota</taxon>
        <taxon>Flavobacteriia</taxon>
        <taxon>Flavobacteriales</taxon>
        <taxon>Flavobacteriaceae</taxon>
        <taxon>Flavobacterium</taxon>
    </lineage>
</organism>
<evidence type="ECO:0008006" key="4">
    <source>
        <dbReference type="Google" id="ProtNLM"/>
    </source>
</evidence>
<gene>
    <name evidence="2" type="ORF">Q766_10400</name>
</gene>
<evidence type="ECO:0000313" key="2">
    <source>
        <dbReference type="EMBL" id="KGO93021.1"/>
    </source>
</evidence>
<dbReference type="STRING" id="1121898.GCA_000422725_02612"/>
<accession>A0A0A2MN65</accession>
<reference evidence="2 3" key="1">
    <citation type="submission" date="2013-09" db="EMBL/GenBank/DDBJ databases">
        <authorList>
            <person name="Zeng Z."/>
            <person name="Chen C."/>
        </authorList>
    </citation>
    <scope>NUCLEOTIDE SEQUENCE [LARGE SCALE GENOMIC DNA]</scope>
    <source>
        <strain evidence="2 3">WB 4.1-42</strain>
    </source>
</reference>